<reference evidence="2 3" key="1">
    <citation type="journal article" date="2005" name="Infect. Immun.">
        <title>Comparative genomic analysis of Chlamydia trachomatis oculotropic and genitotropic strains.</title>
        <authorList>
            <person name="Carlson J.H."/>
            <person name="Porcella S.F."/>
            <person name="McClarty G."/>
            <person name="Caldwell H.D."/>
        </authorList>
    </citation>
    <scope>NUCLEOTIDE SEQUENCE [LARGE SCALE GENOMIC DNA]</scope>
    <source>
        <strain evidence="3">ATCC VR-571B / DSM 19440 / HAR-13</strain>
    </source>
</reference>
<dbReference type="AlphaFoldDB" id="A0A0H2X0D6"/>
<dbReference type="RefSeq" id="WP_009871481.1">
    <property type="nucleotide sequence ID" value="NC_007429.1"/>
</dbReference>
<keyword evidence="3" id="KW-1185">Reference proteome</keyword>
<keyword evidence="1" id="KW-0812">Transmembrane</keyword>
<dbReference type="HOGENOM" id="CLU_1882056_0_0_0"/>
<dbReference type="EMBL" id="CP000051">
    <property type="protein sequence ID" value="AAX50387.1"/>
    <property type="molecule type" value="Genomic_DNA"/>
</dbReference>
<evidence type="ECO:0000313" key="2">
    <source>
        <dbReference type="EMBL" id="AAX50387.1"/>
    </source>
</evidence>
<accession>A0A0H2X0D6</accession>
<keyword evidence="1" id="KW-1133">Transmembrane helix</keyword>
<evidence type="ECO:0000313" key="3">
    <source>
        <dbReference type="Proteomes" id="UP000002532"/>
    </source>
</evidence>
<keyword evidence="1" id="KW-0472">Membrane</keyword>
<evidence type="ECO:0000256" key="1">
    <source>
        <dbReference type="SAM" id="Phobius"/>
    </source>
</evidence>
<proteinExistence type="predicted"/>
<gene>
    <name evidence="2" type="ordered locus">CTA_0141</name>
</gene>
<organism evidence="2 3">
    <name type="scientific">Chlamydia trachomatis serovar A (strain ATCC VR-571B / DSM 19440 / HAR-13)</name>
    <dbReference type="NCBI Taxonomy" id="315277"/>
    <lineage>
        <taxon>Bacteria</taxon>
        <taxon>Pseudomonadati</taxon>
        <taxon>Chlamydiota</taxon>
        <taxon>Chlamydiia</taxon>
        <taxon>Chlamydiales</taxon>
        <taxon>Chlamydiaceae</taxon>
        <taxon>Chlamydia/Chlamydophila group</taxon>
        <taxon>Chlamydia</taxon>
    </lineage>
</organism>
<protein>
    <submittedName>
        <fullName evidence="2">Hypothetical membrane associated protein</fullName>
    </submittedName>
</protein>
<sequence>MACCACVYGYDEICCREETAEKVVAVAVDCVLFHIAAAITTAVSAVWLLIRLIACAIHNYCSPASERVNFFPITESRAEWFSLIPVLGPMVVAAVVYSKAREEGYGHLDSLVCAMQSPWMLLDSLRLNRSELKIVMV</sequence>
<dbReference type="KEGG" id="cta:CTA_0141"/>
<feature type="transmembrane region" description="Helical" evidence="1">
    <location>
        <begin position="31"/>
        <end position="57"/>
    </location>
</feature>
<dbReference type="Proteomes" id="UP000002532">
    <property type="component" value="Chromosome"/>
</dbReference>
<feature type="transmembrane region" description="Helical" evidence="1">
    <location>
        <begin position="78"/>
        <end position="98"/>
    </location>
</feature>
<name>A0A0H2X0D6_CHLTA</name>